<evidence type="ECO:0000256" key="3">
    <source>
        <dbReference type="ARBA" id="ARBA00004192"/>
    </source>
</evidence>
<dbReference type="EMBL" id="KY274509">
    <property type="protein sequence ID" value="ARK01346.1"/>
    <property type="molecule type" value="Genomic_DNA"/>
</dbReference>
<dbReference type="GO" id="GO:0044423">
    <property type="term" value="C:virion component"/>
    <property type="evidence" value="ECO:0007669"/>
    <property type="project" value="UniProtKB-KW"/>
</dbReference>
<name>A0A1W6DEI6_9BETA</name>
<evidence type="ECO:0000256" key="5">
    <source>
        <dbReference type="ARBA" id="ARBA00006551"/>
    </source>
</evidence>
<comment type="function">
    <text evidence="1">Plays several roles during the time course of infection, including egress of virus particles from the perinuclear space and secondary envelopment of cytoplasmic capsids that bud into specific trans-Golgi network (TGN)-derived membranes.</text>
</comment>
<comment type="subcellular location">
    <subcellularLocation>
        <location evidence="2">Host Golgi apparatus</location>
    </subcellularLocation>
    <subcellularLocation>
        <location evidence="3">Host cytoplasm</location>
    </subcellularLocation>
    <subcellularLocation>
        <location evidence="4">Virion</location>
    </subcellularLocation>
</comment>
<dbReference type="InterPro" id="IPR007619">
    <property type="entry name" value="Herpes_U44"/>
</dbReference>
<keyword evidence="12" id="KW-0449">Lipoprotein</keyword>
<accession>A0A1W6DEI6</accession>
<evidence type="ECO:0000256" key="12">
    <source>
        <dbReference type="ARBA" id="ARBA00023288"/>
    </source>
</evidence>
<evidence type="ECO:0000256" key="10">
    <source>
        <dbReference type="ARBA" id="ARBA00023139"/>
    </source>
</evidence>
<dbReference type="GO" id="GO:0044177">
    <property type="term" value="C:host cell Golgi apparatus"/>
    <property type="evidence" value="ECO:0007669"/>
    <property type="project" value="UniProtKB-SubCell"/>
</dbReference>
<keyword evidence="11" id="KW-1035">Host cytoplasm</keyword>
<evidence type="ECO:0000256" key="2">
    <source>
        <dbReference type="ARBA" id="ARBA00004136"/>
    </source>
</evidence>
<evidence type="ECO:0000256" key="8">
    <source>
        <dbReference type="ARBA" id="ARBA00022812"/>
    </source>
</evidence>
<dbReference type="Pfam" id="PF04533">
    <property type="entry name" value="Herpes_U44"/>
    <property type="match status" value="1"/>
</dbReference>
<comment type="similarity">
    <text evidence="5">Belongs to the herpesviridae UL51 family.</text>
</comment>
<protein>
    <recommendedName>
        <fullName evidence="6">Tegument protein UL51 homolog</fullName>
    </recommendedName>
</protein>
<reference evidence="13" key="1">
    <citation type="journal article" date="2018" name="BMC Genomics">
        <title>Comparative genomic, transcriptomic, and proteomic reannotation of human herpesvirus 6.</title>
        <authorList>
            <person name="Greninger A.L."/>
            <person name="Knudsen G.M."/>
            <person name="Roychoudhury P."/>
            <person name="Hanson D.J."/>
            <person name="Sedlak R.H."/>
            <person name="Xie H."/>
            <person name="Guan J."/>
            <person name="Nguyen T."/>
            <person name="Peddu V."/>
            <person name="Boeckh M."/>
            <person name="Huang M.L."/>
            <person name="Cook L."/>
            <person name="Depledge D.P."/>
            <person name="Zerr D.M."/>
            <person name="Koelle D.M."/>
            <person name="Gantt S."/>
            <person name="Yoshikawa T."/>
            <person name="Caserta M."/>
            <person name="Hill J.A."/>
            <person name="Jerome K.R."/>
        </authorList>
    </citation>
    <scope>NUCLEOTIDE SEQUENCE</scope>
    <source>
        <strain evidence="13">HP15H9</strain>
    </source>
</reference>
<keyword evidence="10" id="KW-0564">Palmitate</keyword>
<evidence type="ECO:0000256" key="11">
    <source>
        <dbReference type="ARBA" id="ARBA00023200"/>
    </source>
</evidence>
<sequence length="231" mass="26165">MPLGYWGVMGNCFRRLSLFGQPTQANYEMLCSSDDLESEELTYFLDMTYKDFGVYQNDIISHQKDTETMKTLLGLLPMYKKTKLRHTIMERCLSNCPNHVKDALCVELMKAEKILQTMDVVFMKTLIGEFSMCTDNLNQLLNKFATDQSTLSDVEKINSLIEIDGENSKRLLVELDPILHEETGLYQALPNVVTEAPSEKVKSIHIESEGESVWSSVTEGGIMKQEKGTGV</sequence>
<organism evidence="13">
    <name type="scientific">Human betaherpesvirus 6</name>
    <dbReference type="NCBI Taxonomy" id="10368"/>
    <lineage>
        <taxon>Viruses</taxon>
        <taxon>Duplodnaviria</taxon>
        <taxon>Heunggongvirae</taxon>
        <taxon>Peploviricota</taxon>
        <taxon>Herviviricetes</taxon>
        <taxon>Herpesvirales</taxon>
        <taxon>Orthoherpesviridae</taxon>
        <taxon>Betaherpesvirinae</taxon>
        <taxon>Roseolovirus</taxon>
    </lineage>
</organism>
<evidence type="ECO:0000313" key="13">
    <source>
        <dbReference type="EMBL" id="ARK01346.1"/>
    </source>
</evidence>
<evidence type="ECO:0000256" key="7">
    <source>
        <dbReference type="ARBA" id="ARBA00022553"/>
    </source>
</evidence>
<keyword evidence="9" id="KW-0946">Virion</keyword>
<proteinExistence type="inferred from homology"/>
<keyword evidence="8" id="KW-1040">Host Golgi apparatus</keyword>
<evidence type="ECO:0000256" key="1">
    <source>
        <dbReference type="ARBA" id="ARBA00001991"/>
    </source>
</evidence>
<evidence type="ECO:0000256" key="9">
    <source>
        <dbReference type="ARBA" id="ARBA00022844"/>
    </source>
</evidence>
<evidence type="ECO:0000256" key="6">
    <source>
        <dbReference type="ARBA" id="ARBA00019508"/>
    </source>
</evidence>
<keyword evidence="7" id="KW-0597">Phosphoprotein</keyword>
<evidence type="ECO:0000256" key="4">
    <source>
        <dbReference type="ARBA" id="ARBA00004328"/>
    </source>
</evidence>